<sequence length="78" mass="8756">MGLRCEEAAKQEIGDRRQEQCRDGGQPSLARTSGRPPSTVQIIVITRRARPDDRGLLDRLAHPTLDRRDRAGTPNPLR</sequence>
<feature type="compositionally biased region" description="Basic and acidic residues" evidence="1">
    <location>
        <begin position="49"/>
        <end position="71"/>
    </location>
</feature>
<evidence type="ECO:0000313" key="2">
    <source>
        <dbReference type="EMBL" id="BAB50057.1"/>
    </source>
</evidence>
<dbReference type="HOGENOM" id="CLU_2619590_0_0_5"/>
<dbReference type="KEGG" id="mlo:msl3084"/>
<organism evidence="2 3">
    <name type="scientific">Mesorhizobium japonicum (strain LMG 29417 / CECT 9101 / MAFF 303099)</name>
    <name type="common">Mesorhizobium loti (strain MAFF 303099)</name>
    <dbReference type="NCBI Taxonomy" id="266835"/>
    <lineage>
        <taxon>Bacteria</taxon>
        <taxon>Pseudomonadati</taxon>
        <taxon>Pseudomonadota</taxon>
        <taxon>Alphaproteobacteria</taxon>
        <taxon>Hyphomicrobiales</taxon>
        <taxon>Phyllobacteriaceae</taxon>
        <taxon>Mesorhizobium</taxon>
    </lineage>
</organism>
<dbReference type="Proteomes" id="UP000000552">
    <property type="component" value="Chromosome"/>
</dbReference>
<feature type="compositionally biased region" description="Polar residues" evidence="1">
    <location>
        <begin position="29"/>
        <end position="41"/>
    </location>
</feature>
<feature type="region of interest" description="Disordered" evidence="1">
    <location>
        <begin position="1"/>
        <end position="78"/>
    </location>
</feature>
<reference evidence="2 3" key="1">
    <citation type="journal article" date="2000" name="DNA Res.">
        <title>Complete genome structure of the nitrogen-fixing symbiotic bacterium Mesorhizobium loti.</title>
        <authorList>
            <person name="Kaneko T."/>
            <person name="Nakamura Y."/>
            <person name="Sato S."/>
            <person name="Asamizu E."/>
            <person name="Kato T."/>
            <person name="Sasamoto S."/>
            <person name="Watanabe A."/>
            <person name="Idesawa K."/>
            <person name="Ishikawa A."/>
            <person name="Kawashima K."/>
            <person name="Kimura T."/>
            <person name="Kishida Y."/>
            <person name="Kiyokawa C."/>
            <person name="Kohara M."/>
            <person name="Matsumoto M."/>
            <person name="Matsuno A."/>
            <person name="Mochizuki Y."/>
            <person name="Nakayama S."/>
            <person name="Nakazaki N."/>
            <person name="Shimpo S."/>
            <person name="Sugimoto M."/>
            <person name="Takeuchi C."/>
            <person name="Yamada M."/>
            <person name="Tabata S."/>
        </authorList>
    </citation>
    <scope>NUCLEOTIDE SEQUENCE [LARGE SCALE GENOMIC DNA]</scope>
    <source>
        <strain evidence="3">LMG 29417 / CECT 9101 / MAFF 303099</strain>
    </source>
</reference>
<dbReference type="AlphaFoldDB" id="Q98H09"/>
<proteinExistence type="predicted"/>
<evidence type="ECO:0000256" key="1">
    <source>
        <dbReference type="SAM" id="MobiDB-lite"/>
    </source>
</evidence>
<dbReference type="EMBL" id="BA000012">
    <property type="protein sequence ID" value="BAB50057.1"/>
    <property type="molecule type" value="Genomic_DNA"/>
</dbReference>
<name>Q98H09_RHILO</name>
<evidence type="ECO:0000313" key="3">
    <source>
        <dbReference type="Proteomes" id="UP000000552"/>
    </source>
</evidence>
<protein>
    <submittedName>
        <fullName evidence="2">Msl3084 protein</fullName>
    </submittedName>
</protein>
<accession>Q98H09</accession>
<feature type="compositionally biased region" description="Basic and acidic residues" evidence="1">
    <location>
        <begin position="1"/>
        <end position="22"/>
    </location>
</feature>
<gene>
    <name evidence="2" type="ordered locus">msl3084</name>
</gene>